<feature type="compositionally biased region" description="Acidic residues" evidence="1">
    <location>
        <begin position="1044"/>
        <end position="1065"/>
    </location>
</feature>
<feature type="compositionally biased region" description="Acidic residues" evidence="1">
    <location>
        <begin position="1022"/>
        <end position="1033"/>
    </location>
</feature>
<feature type="compositionally biased region" description="Low complexity" evidence="1">
    <location>
        <begin position="435"/>
        <end position="448"/>
    </location>
</feature>
<feature type="region of interest" description="Disordered" evidence="1">
    <location>
        <begin position="333"/>
        <end position="361"/>
    </location>
</feature>
<feature type="region of interest" description="Disordered" evidence="1">
    <location>
        <begin position="418"/>
        <end position="573"/>
    </location>
</feature>
<evidence type="ECO:0000313" key="5">
    <source>
        <dbReference type="Proteomes" id="UP000826195"/>
    </source>
</evidence>
<feature type="region of interest" description="Disordered" evidence="1">
    <location>
        <begin position="1013"/>
        <end position="1065"/>
    </location>
</feature>
<dbReference type="Pfam" id="PF15998">
    <property type="entry name" value="DUF4773"/>
    <property type="match status" value="3"/>
</dbReference>
<keyword evidence="5" id="KW-1185">Reference proteome</keyword>
<evidence type="ECO:0000259" key="3">
    <source>
        <dbReference type="Pfam" id="PF15998"/>
    </source>
</evidence>
<feature type="compositionally biased region" description="Polar residues" evidence="1">
    <location>
        <begin position="333"/>
        <end position="342"/>
    </location>
</feature>
<evidence type="ECO:0000256" key="2">
    <source>
        <dbReference type="SAM" id="SignalP"/>
    </source>
</evidence>
<name>A0AAV7I270_COTGL</name>
<feature type="domain" description="DUF4773" evidence="3">
    <location>
        <begin position="66"/>
        <end position="182"/>
    </location>
</feature>
<feature type="compositionally biased region" description="Acidic residues" evidence="1">
    <location>
        <begin position="453"/>
        <end position="498"/>
    </location>
</feature>
<proteinExistence type="predicted"/>
<dbReference type="EMBL" id="JAHXZJ010002609">
    <property type="protein sequence ID" value="KAH0540506.1"/>
    <property type="molecule type" value="Genomic_DNA"/>
</dbReference>
<feature type="domain" description="DUF4773" evidence="3">
    <location>
        <begin position="655"/>
        <end position="771"/>
    </location>
</feature>
<feature type="signal peptide" evidence="2">
    <location>
        <begin position="1"/>
        <end position="22"/>
    </location>
</feature>
<dbReference type="Proteomes" id="UP000826195">
    <property type="component" value="Unassembled WGS sequence"/>
</dbReference>
<dbReference type="PANTHER" id="PTHR36299:SF3">
    <property type="entry name" value="FI03431P"/>
    <property type="match status" value="1"/>
</dbReference>
<feature type="chain" id="PRO_5043383958" description="DUF4773 domain-containing protein" evidence="2">
    <location>
        <begin position="23"/>
        <end position="1065"/>
    </location>
</feature>
<keyword evidence="2" id="KW-0732">Signal</keyword>
<accession>A0AAV7I270</accession>
<feature type="region of interest" description="Disordered" evidence="1">
    <location>
        <begin position="213"/>
        <end position="255"/>
    </location>
</feature>
<protein>
    <recommendedName>
        <fullName evidence="3">DUF4773 domain-containing protein</fullName>
    </recommendedName>
</protein>
<evidence type="ECO:0000313" key="4">
    <source>
        <dbReference type="EMBL" id="KAH0540506.1"/>
    </source>
</evidence>
<feature type="compositionally biased region" description="Acidic residues" evidence="1">
    <location>
        <begin position="197"/>
        <end position="206"/>
    </location>
</feature>
<dbReference type="AlphaFoldDB" id="A0AAV7I270"/>
<feature type="compositionally biased region" description="Acidic residues" evidence="1">
    <location>
        <begin position="520"/>
        <end position="539"/>
    </location>
</feature>
<feature type="compositionally biased region" description="Low complexity" evidence="1">
    <location>
        <begin position="1034"/>
        <end position="1043"/>
    </location>
</feature>
<comment type="caution">
    <text evidence="4">The sequence shown here is derived from an EMBL/GenBank/DDBJ whole genome shotgun (WGS) entry which is preliminary data.</text>
</comment>
<feature type="compositionally biased region" description="Acidic residues" evidence="1">
    <location>
        <begin position="241"/>
        <end position="255"/>
    </location>
</feature>
<evidence type="ECO:0000256" key="1">
    <source>
        <dbReference type="SAM" id="MobiDB-lite"/>
    </source>
</evidence>
<feature type="compositionally biased region" description="Basic and acidic residues" evidence="1">
    <location>
        <begin position="507"/>
        <end position="519"/>
    </location>
</feature>
<organism evidence="4 5">
    <name type="scientific">Cotesia glomerata</name>
    <name type="common">Lepidopteran parasitic wasp</name>
    <name type="synonym">Apanteles glomeratus</name>
    <dbReference type="NCBI Taxonomy" id="32391"/>
    <lineage>
        <taxon>Eukaryota</taxon>
        <taxon>Metazoa</taxon>
        <taxon>Ecdysozoa</taxon>
        <taxon>Arthropoda</taxon>
        <taxon>Hexapoda</taxon>
        <taxon>Insecta</taxon>
        <taxon>Pterygota</taxon>
        <taxon>Neoptera</taxon>
        <taxon>Endopterygota</taxon>
        <taxon>Hymenoptera</taxon>
        <taxon>Apocrita</taxon>
        <taxon>Ichneumonoidea</taxon>
        <taxon>Braconidae</taxon>
        <taxon>Microgastrinae</taxon>
        <taxon>Cotesia</taxon>
    </lineage>
</organism>
<feature type="domain" description="DUF4773" evidence="3">
    <location>
        <begin position="887"/>
        <end position="1001"/>
    </location>
</feature>
<gene>
    <name evidence="4" type="ORF">KQX54_017842</name>
</gene>
<dbReference type="InterPro" id="IPR031941">
    <property type="entry name" value="DUF4773"/>
</dbReference>
<sequence>MRLSTVFELLLIFLLIAFAAYGRVIDRDEATSLRRVARAAEGRVKQGNLGVSIMSLKQATENLNNYCKCDNDVCQCCRDFHIPVVVLKGPGCASIRYFEKDNLEFQLSFGDNLLSSTVVNGKKPRTICVPMPGGFSKFCGRIYSIQRESDSNFKACLGLELQSNYEVEASLRVSCFSFGPEGLKLRPAEAFPPTELSETEDEDDDDDIEAIFDYDDETDNKKDINQLPSKNTAVAGGIQPADEEEEEDDDDDDDYSLGLDAIFDIITGDDETEKKKKPATVAPSPLTVLPLINKPTRRPIVAHPTTKAPKVQAETSTTEAPIVEIVGPVGFSAESSTEVSLKNETEVAEEETTEAITESSVALEVESSTYVSEMSDSNKTEAVLEAAASDDNKQVVKVEKVPAIKKIIVGVTDKKTSITSNSVNAIKNDVKKPVAKPAKPDLVPSADSHNTDSENDDDTEDIEDDDEDDEDLLSEAISDDDDEEEETETNEDEEDDNDKLEASSTEGDIKRPTDDNHEEVSDEDLLDDDDDDDDDEEEANLMSEIIGDDDDDEGDKKKKKKNKNVSTTEASKKDEYSISDILNRKISRLFLFPDSVQSQSNATITPSTKKFPLLMPKKSIYYDLRSRKPYELELDDTERFPDSPLRYVSRSANGCSCSNLTCGCCAGVNLEFFNFDQKACSNITMVPEEFAMDFRLIINDNEVMKQRVTGRNPPPLCMPLSFLPIVSFCVRVYDIGIIDRKVRACVDFETRITSWPIFVLHFNCVKVGTDGVTWVPTTTHNKPTAALETSFNPTKPGFLVPEVYDEVNFEQSDQIVASNVSEIVTDDLPIDNSVVIKKSVDGSQSLMAIANYSKQASPVNFNNTSGVSTTNNNIVNNNTTENKERACKCGGGVCSCCSKLLYDRWKQKACVEVIYEPDEFSFTAKVMFNDRVLYTRSVSGKNPRPICVPFPRIPLVRACVRFYNIYFQGRNVHMCVSMEGRFDDTTLVKAGLDCIRMGANGVAIVRPEDGTGIGQLEFLPDSPEDNQGDDYSDDSGNNNNNADNDSDDDDEDDGDDDDDDDDEYL</sequence>
<reference evidence="4 5" key="1">
    <citation type="journal article" date="2021" name="J. Hered.">
        <title>A chromosome-level genome assembly of the parasitoid wasp, Cotesia glomerata (Hymenoptera: Braconidae).</title>
        <authorList>
            <person name="Pinto B.J."/>
            <person name="Weis J.J."/>
            <person name="Gamble T."/>
            <person name="Ode P.J."/>
            <person name="Paul R."/>
            <person name="Zaspel J.M."/>
        </authorList>
    </citation>
    <scope>NUCLEOTIDE SEQUENCE [LARGE SCALE GENOMIC DNA]</scope>
    <source>
        <strain evidence="4">CgM1</strain>
    </source>
</reference>
<feature type="region of interest" description="Disordered" evidence="1">
    <location>
        <begin position="187"/>
        <end position="206"/>
    </location>
</feature>
<dbReference type="PANTHER" id="PTHR36299">
    <property type="entry name" value="AGAP008005-PA"/>
    <property type="match status" value="1"/>
</dbReference>